<accession>A0A1H8S255</accession>
<feature type="compositionally biased region" description="Polar residues" evidence="1">
    <location>
        <begin position="349"/>
        <end position="363"/>
    </location>
</feature>
<dbReference type="RefSeq" id="WP_245791691.1">
    <property type="nucleotide sequence ID" value="NZ_FODD01000038.1"/>
</dbReference>
<dbReference type="Pfam" id="PF07905">
    <property type="entry name" value="PucR"/>
    <property type="match status" value="1"/>
</dbReference>
<protein>
    <submittedName>
        <fullName evidence="3">Purine catabolism regulatory protein-like family protein</fullName>
    </submittedName>
</protein>
<feature type="domain" description="Purine catabolism PurC-like" evidence="2">
    <location>
        <begin position="7"/>
        <end position="138"/>
    </location>
</feature>
<feature type="region of interest" description="Disordered" evidence="1">
    <location>
        <begin position="276"/>
        <end position="405"/>
    </location>
</feature>
<sequence length="405" mass="41942">MPLTVRDLLAIPSLRLELAAGRDGLGNVVEAAHASEMLRPAAWLEGAEVVMTTGLLLAEHDRPGTRDTQDARDAPDAWAQYAADVAGGGAAALILGLGRPLPLQDVPPALARAADDLGLPLLTAPERTPFVAVTKAVFGARAAEERRLLERTLRTQRRLTAATASGDGLDALLRAWQQATGTAVVVCDALGRLLGAAGTDGAAAITEAAGILDAVALRGLRGSADGDLSSGRVQVQPLGANRLRGFVLLLGAGNAESRLLGSVLVSLLSVELDAGTWPTSPSGAAAPTSSPGCSRRNSRPTGPGRCSRRPGCAAPRSGCWRSTRKRSPTSSPPTWRWPRPADWPGSRADASNSSSATGWTSRRSCGGSRPAAPPASGRRSHRSTRRCPCARRTRCCPPAGNSAAR</sequence>
<proteinExistence type="predicted"/>
<gene>
    <name evidence="3" type="ORF">SAMN05216267_103858</name>
</gene>
<dbReference type="AlphaFoldDB" id="A0A1H8S255"/>
<evidence type="ECO:0000259" key="2">
    <source>
        <dbReference type="Pfam" id="PF07905"/>
    </source>
</evidence>
<evidence type="ECO:0000313" key="4">
    <source>
        <dbReference type="Proteomes" id="UP000181951"/>
    </source>
</evidence>
<dbReference type="STRING" id="310780.SAMN05216267_103858"/>
<dbReference type="EMBL" id="FODD01000038">
    <property type="protein sequence ID" value="SEO72428.1"/>
    <property type="molecule type" value="Genomic_DNA"/>
</dbReference>
<organism evidence="3 4">
    <name type="scientific">Actinacidiphila rubida</name>
    <dbReference type="NCBI Taxonomy" id="310780"/>
    <lineage>
        <taxon>Bacteria</taxon>
        <taxon>Bacillati</taxon>
        <taxon>Actinomycetota</taxon>
        <taxon>Actinomycetes</taxon>
        <taxon>Kitasatosporales</taxon>
        <taxon>Streptomycetaceae</taxon>
        <taxon>Actinacidiphila</taxon>
    </lineage>
</organism>
<feature type="compositionally biased region" description="Low complexity" evidence="1">
    <location>
        <begin position="328"/>
        <end position="340"/>
    </location>
</feature>
<keyword evidence="4" id="KW-1185">Reference proteome</keyword>
<dbReference type="Proteomes" id="UP000181951">
    <property type="component" value="Unassembled WGS sequence"/>
</dbReference>
<name>A0A1H8S255_9ACTN</name>
<evidence type="ECO:0000256" key="1">
    <source>
        <dbReference type="SAM" id="MobiDB-lite"/>
    </source>
</evidence>
<reference evidence="3 4" key="1">
    <citation type="submission" date="2016-10" db="EMBL/GenBank/DDBJ databases">
        <authorList>
            <person name="de Groot N.N."/>
        </authorList>
    </citation>
    <scope>NUCLEOTIDE SEQUENCE [LARGE SCALE GENOMIC DNA]</scope>
    <source>
        <strain evidence="3 4">CGMCC 4.2026</strain>
    </source>
</reference>
<evidence type="ECO:0000313" key="3">
    <source>
        <dbReference type="EMBL" id="SEO72428.1"/>
    </source>
</evidence>
<feature type="compositionally biased region" description="Basic residues" evidence="1">
    <location>
        <begin position="378"/>
        <end position="394"/>
    </location>
</feature>
<dbReference type="InterPro" id="IPR012914">
    <property type="entry name" value="PucR_dom"/>
</dbReference>
<feature type="compositionally biased region" description="Low complexity" evidence="1">
    <location>
        <begin position="276"/>
        <end position="292"/>
    </location>
</feature>